<dbReference type="OrthoDB" id="9807885at2"/>
<evidence type="ECO:0000256" key="2">
    <source>
        <dbReference type="ARBA" id="ARBA00022898"/>
    </source>
</evidence>
<evidence type="ECO:0008006" key="6">
    <source>
        <dbReference type="Google" id="ProtNLM"/>
    </source>
</evidence>
<dbReference type="Gene3D" id="3.90.1150.10">
    <property type="entry name" value="Aspartate Aminotransferase, domain 1"/>
    <property type="match status" value="1"/>
</dbReference>
<dbReference type="CDD" id="cd00610">
    <property type="entry name" value="OAT_like"/>
    <property type="match status" value="1"/>
</dbReference>
<dbReference type="PANTHER" id="PTHR45688:SF13">
    <property type="entry name" value="ALANINE--GLYOXYLATE AMINOTRANSFERASE 2-LIKE"/>
    <property type="match status" value="1"/>
</dbReference>
<dbReference type="InterPro" id="IPR049704">
    <property type="entry name" value="Aminotrans_3_PPA_site"/>
</dbReference>
<dbReference type="InterPro" id="IPR015424">
    <property type="entry name" value="PyrdxlP-dep_Trfase"/>
</dbReference>
<dbReference type="PANTHER" id="PTHR45688">
    <property type="match status" value="1"/>
</dbReference>
<dbReference type="InterPro" id="IPR005814">
    <property type="entry name" value="Aminotrans_3"/>
</dbReference>
<sequence length="447" mass="49365">MTTDSTIMDSNSFDMADIDKLTPELKTMVKRRKILGGSYRLFYKAPLDFEEGHGTKLYTPDGTEYLDAYNNIPSLGHSRKEIQEAVSNQLAKINTHTRYLNQNILNYAEDLLATFPKELNRIMFMLSGSEANDLAVRVAKAATGGEGIIVTAEAYHGNTDLITGLSPAIGSEVPMDISMRMIPTPDTYRLGTDDIGDWMAAQVKKQIVDMHRHGIKFAGIMLDSIFSSDGIFPGKKGLLKPVIDMVHKYGGVYIADEVQPGFGRTGETFWGFQRHGIVPDLVTMGKPMANGIACSALVAKADLLEEFSKNTPYFNTFAGSPVAMAAAQATLDTMKKDNTQKNSLDRGRELVSKLNNLVQKYPVLGDIRGVGLYVGIDIVKPGTKEADYNYAVRLIETMRKNHVLLSLCGPYGNVLKIRPPLVFSKEDVIRFVDMLEKSLGEMEKEGK</sequence>
<dbReference type="RefSeq" id="WP_057738804.1">
    <property type="nucleotide sequence ID" value="NZ_AZEG01000057.1"/>
</dbReference>
<dbReference type="EMBL" id="AZEG01000057">
    <property type="protein sequence ID" value="KRL33002.1"/>
    <property type="molecule type" value="Genomic_DNA"/>
</dbReference>
<evidence type="ECO:0000256" key="1">
    <source>
        <dbReference type="ARBA" id="ARBA00008954"/>
    </source>
</evidence>
<dbReference type="Gene3D" id="3.40.640.10">
    <property type="entry name" value="Type I PLP-dependent aspartate aminotransferase-like (Major domain)"/>
    <property type="match status" value="1"/>
</dbReference>
<proteinExistence type="inferred from homology"/>
<dbReference type="PIRSF" id="PIRSF000521">
    <property type="entry name" value="Transaminase_4ab_Lys_Orn"/>
    <property type="match status" value="1"/>
</dbReference>
<keyword evidence="2 3" id="KW-0663">Pyridoxal phosphate</keyword>
<dbReference type="Proteomes" id="UP000051155">
    <property type="component" value="Unassembled WGS sequence"/>
</dbReference>
<evidence type="ECO:0000313" key="5">
    <source>
        <dbReference type="Proteomes" id="UP000051155"/>
    </source>
</evidence>
<keyword evidence="5" id="KW-1185">Reference proteome</keyword>
<gene>
    <name evidence="4" type="ORF">FD20_GL002046</name>
</gene>
<comment type="caution">
    <text evidence="4">The sequence shown here is derived from an EMBL/GenBank/DDBJ whole genome shotgun (WGS) entry which is preliminary data.</text>
</comment>
<evidence type="ECO:0000256" key="3">
    <source>
        <dbReference type="RuleBase" id="RU003560"/>
    </source>
</evidence>
<dbReference type="InterPro" id="IPR015421">
    <property type="entry name" value="PyrdxlP-dep_Trfase_major"/>
</dbReference>
<evidence type="ECO:0000313" key="4">
    <source>
        <dbReference type="EMBL" id="KRL33002.1"/>
    </source>
</evidence>
<dbReference type="GO" id="GO:0030170">
    <property type="term" value="F:pyridoxal phosphate binding"/>
    <property type="evidence" value="ECO:0007669"/>
    <property type="project" value="InterPro"/>
</dbReference>
<dbReference type="STRING" id="1423812.FD20_GL002046"/>
<accession>A0A0R1PUA2</accession>
<organism evidence="4 5">
    <name type="scientific">Liquorilactobacillus uvarum DSM 19971</name>
    <dbReference type="NCBI Taxonomy" id="1423812"/>
    <lineage>
        <taxon>Bacteria</taxon>
        <taxon>Bacillati</taxon>
        <taxon>Bacillota</taxon>
        <taxon>Bacilli</taxon>
        <taxon>Lactobacillales</taxon>
        <taxon>Lactobacillaceae</taxon>
        <taxon>Liquorilactobacillus</taxon>
    </lineage>
</organism>
<dbReference type="InterPro" id="IPR015422">
    <property type="entry name" value="PyrdxlP-dep_Trfase_small"/>
</dbReference>
<dbReference type="PATRIC" id="fig|1423812.3.peg.2173"/>
<reference evidence="4 5" key="1">
    <citation type="journal article" date="2015" name="Genome Announc.">
        <title>Expanding the biotechnology potential of lactobacilli through comparative genomics of 213 strains and associated genera.</title>
        <authorList>
            <person name="Sun Z."/>
            <person name="Harris H.M."/>
            <person name="McCann A."/>
            <person name="Guo C."/>
            <person name="Argimon S."/>
            <person name="Zhang W."/>
            <person name="Yang X."/>
            <person name="Jeffery I.B."/>
            <person name="Cooney J.C."/>
            <person name="Kagawa T.F."/>
            <person name="Liu W."/>
            <person name="Song Y."/>
            <person name="Salvetti E."/>
            <person name="Wrobel A."/>
            <person name="Rasinkangas P."/>
            <person name="Parkhill J."/>
            <person name="Rea M.C."/>
            <person name="O'Sullivan O."/>
            <person name="Ritari J."/>
            <person name="Douillard F.P."/>
            <person name="Paul Ross R."/>
            <person name="Yang R."/>
            <person name="Briner A.E."/>
            <person name="Felis G.E."/>
            <person name="de Vos W.M."/>
            <person name="Barrangou R."/>
            <person name="Klaenhammer T.R."/>
            <person name="Caufield P.W."/>
            <person name="Cui Y."/>
            <person name="Zhang H."/>
            <person name="O'Toole P.W."/>
        </authorList>
    </citation>
    <scope>NUCLEOTIDE SEQUENCE [LARGE SCALE GENOMIC DNA]</scope>
    <source>
        <strain evidence="4 5">DSM 19971</strain>
    </source>
</reference>
<dbReference type="GO" id="GO:0008483">
    <property type="term" value="F:transaminase activity"/>
    <property type="evidence" value="ECO:0007669"/>
    <property type="project" value="InterPro"/>
</dbReference>
<protein>
    <recommendedName>
        <fullName evidence="6">4-aminobutyrate aminotransferase</fullName>
    </recommendedName>
</protein>
<name>A0A0R1PUA2_9LACO</name>
<comment type="similarity">
    <text evidence="1 3">Belongs to the class-III pyridoxal-phosphate-dependent aminotransferase family.</text>
</comment>
<dbReference type="PROSITE" id="PS00600">
    <property type="entry name" value="AA_TRANSFER_CLASS_3"/>
    <property type="match status" value="1"/>
</dbReference>
<dbReference type="Pfam" id="PF00202">
    <property type="entry name" value="Aminotran_3"/>
    <property type="match status" value="1"/>
</dbReference>
<dbReference type="SUPFAM" id="SSF53383">
    <property type="entry name" value="PLP-dependent transferases"/>
    <property type="match status" value="1"/>
</dbReference>
<dbReference type="AlphaFoldDB" id="A0A0R1PUA2"/>